<keyword evidence="2" id="KW-0472">Membrane</keyword>
<evidence type="ECO:0000256" key="1">
    <source>
        <dbReference type="ARBA" id="ARBA00022737"/>
    </source>
</evidence>
<keyword evidence="2" id="KW-0812">Transmembrane</keyword>
<keyword evidence="4" id="KW-1185">Reference proteome</keyword>
<evidence type="ECO:0000313" key="4">
    <source>
        <dbReference type="Proteomes" id="UP000053660"/>
    </source>
</evidence>
<feature type="transmembrane region" description="Helical" evidence="2">
    <location>
        <begin position="53"/>
        <end position="72"/>
    </location>
</feature>
<dbReference type="PANTHER" id="PTHR10582">
    <property type="entry name" value="TRANSIENT RECEPTOR POTENTIAL ION CHANNEL PROTEIN"/>
    <property type="match status" value="1"/>
</dbReference>
<feature type="transmembrane region" description="Helical" evidence="2">
    <location>
        <begin position="134"/>
        <end position="152"/>
    </location>
</feature>
<evidence type="ECO:0000313" key="3">
    <source>
        <dbReference type="EMBL" id="KHJ93864.1"/>
    </source>
</evidence>
<dbReference type="GO" id="GO:0005886">
    <property type="term" value="C:plasma membrane"/>
    <property type="evidence" value="ECO:0007669"/>
    <property type="project" value="TreeGrafter"/>
</dbReference>
<protein>
    <submittedName>
        <fullName evidence="3">Uncharacterized protein</fullName>
    </submittedName>
</protein>
<dbReference type="InterPro" id="IPR024862">
    <property type="entry name" value="TRPV"/>
</dbReference>
<accession>A0A0B1T9D9</accession>
<organism evidence="3 4">
    <name type="scientific">Oesophagostomum dentatum</name>
    <name type="common">Nodular worm</name>
    <dbReference type="NCBI Taxonomy" id="61180"/>
    <lineage>
        <taxon>Eukaryota</taxon>
        <taxon>Metazoa</taxon>
        <taxon>Ecdysozoa</taxon>
        <taxon>Nematoda</taxon>
        <taxon>Chromadorea</taxon>
        <taxon>Rhabditida</taxon>
        <taxon>Rhabditina</taxon>
        <taxon>Rhabditomorpha</taxon>
        <taxon>Strongyloidea</taxon>
        <taxon>Strongylidae</taxon>
        <taxon>Oesophagostomum</taxon>
    </lineage>
</organism>
<dbReference type="GO" id="GO:0098703">
    <property type="term" value="P:calcium ion import across plasma membrane"/>
    <property type="evidence" value="ECO:0007669"/>
    <property type="project" value="TreeGrafter"/>
</dbReference>
<gene>
    <name evidence="3" type="ORF">OESDEN_06219</name>
</gene>
<name>A0A0B1T9D9_OESDE</name>
<feature type="transmembrane region" description="Helical" evidence="2">
    <location>
        <begin position="164"/>
        <end position="186"/>
    </location>
</feature>
<dbReference type="Proteomes" id="UP000053660">
    <property type="component" value="Unassembled WGS sequence"/>
</dbReference>
<dbReference type="GO" id="GO:0005262">
    <property type="term" value="F:calcium channel activity"/>
    <property type="evidence" value="ECO:0007669"/>
    <property type="project" value="TreeGrafter"/>
</dbReference>
<dbReference type="PANTHER" id="PTHR10582:SF30">
    <property type="entry name" value="ION TRANSPORT DOMAIN-CONTAINING PROTEIN"/>
    <property type="match status" value="1"/>
</dbReference>
<dbReference type="AlphaFoldDB" id="A0A0B1T9D9"/>
<dbReference type="EMBL" id="KN550567">
    <property type="protein sequence ID" value="KHJ93864.1"/>
    <property type="molecule type" value="Genomic_DNA"/>
</dbReference>
<keyword evidence="2" id="KW-1133">Transmembrane helix</keyword>
<proteinExistence type="predicted"/>
<evidence type="ECO:0000256" key="2">
    <source>
        <dbReference type="SAM" id="Phobius"/>
    </source>
</evidence>
<feature type="transmembrane region" description="Helical" evidence="2">
    <location>
        <begin position="198"/>
        <end position="222"/>
    </location>
</feature>
<dbReference type="OrthoDB" id="533508at2759"/>
<keyword evidence="1" id="KW-0677">Repeat</keyword>
<sequence>MDIRDIRRIGKAKWFSIMKAFPAKLMYKASFALVLLEVPLRFSCHIHEFFLAADNFVAAIAVILTTVHYLYYCRAIPFVGPFVLMVYTIIATDLTRFFLIYSIFLVGFSQCELRRISDTILSFYKTSICSTCKAFTAILMYKASFALVLLEVPLRFSCHIHEFFLAADNFVAAIAVILTTVHYLYYCRAIPFVGPFVLMVYTIIATDLTRFFLIYSIFLVGFSQCELRNFSQCCFTLLHQHELVRVRRNKNQLSAIDASKKKL</sequence>
<reference evidence="3 4" key="1">
    <citation type="submission" date="2014-03" db="EMBL/GenBank/DDBJ databases">
        <title>Draft genome of the hookworm Oesophagostomum dentatum.</title>
        <authorList>
            <person name="Mitreva M."/>
        </authorList>
    </citation>
    <scope>NUCLEOTIDE SEQUENCE [LARGE SCALE GENOMIC DNA]</scope>
    <source>
        <strain evidence="3 4">OD-Hann</strain>
    </source>
</reference>
<feature type="transmembrane region" description="Helical" evidence="2">
    <location>
        <begin position="84"/>
        <end position="108"/>
    </location>
</feature>